<evidence type="ECO:0000256" key="1">
    <source>
        <dbReference type="ARBA" id="ARBA00010552"/>
    </source>
</evidence>
<evidence type="ECO:0000313" key="3">
    <source>
        <dbReference type="Proteomes" id="UP001208689"/>
    </source>
</evidence>
<sequence length="122" mass="13753">MDKKFVNPGTPFSDAVRFGNLLFISGQGPNLHDEVPTSISEQTRNCLEKIEKIIMKEDGNAENILKMTVFCTSEVSINDFRAEYTQFFHDHHIYNFPAASAVVVSKLLYPSWKIEIDAIAGL</sequence>
<dbReference type="PANTHER" id="PTHR11803:SF58">
    <property type="entry name" value="PROTEIN HMF1-RELATED"/>
    <property type="match status" value="1"/>
</dbReference>
<evidence type="ECO:0000313" key="2">
    <source>
        <dbReference type="EMBL" id="UYP43800.1"/>
    </source>
</evidence>
<keyword evidence="3" id="KW-1185">Reference proteome</keyword>
<accession>A0ABY6HJU1</accession>
<gene>
    <name evidence="2" type="ORF">NEF87_000085</name>
</gene>
<protein>
    <submittedName>
        <fullName evidence="2">RutC family protein</fullName>
    </submittedName>
</protein>
<reference evidence="2" key="1">
    <citation type="submission" date="2022-09" db="EMBL/GenBank/DDBJ databases">
        <title>Actin cytoskeleton and complex cell architecture in an #Asgard archaeon.</title>
        <authorList>
            <person name="Ponce Toledo R.I."/>
            <person name="Schleper C."/>
            <person name="Rodrigues Oliveira T."/>
            <person name="Wollweber F."/>
            <person name="Xu J."/>
            <person name="Rittmann S."/>
            <person name="Klingl A."/>
            <person name="Pilhofer M."/>
        </authorList>
    </citation>
    <scope>NUCLEOTIDE SEQUENCE</scope>
    <source>
        <strain evidence="2">B-35</strain>
    </source>
</reference>
<dbReference type="CDD" id="cd00448">
    <property type="entry name" value="YjgF_YER057c_UK114_family"/>
    <property type="match status" value="1"/>
</dbReference>
<proteinExistence type="inferred from homology"/>
<dbReference type="Pfam" id="PF01042">
    <property type="entry name" value="Ribonuc_L-PSP"/>
    <property type="match status" value="1"/>
</dbReference>
<dbReference type="SUPFAM" id="SSF55298">
    <property type="entry name" value="YjgF-like"/>
    <property type="match status" value="1"/>
</dbReference>
<dbReference type="InterPro" id="IPR006175">
    <property type="entry name" value="YjgF/YER057c/UK114"/>
</dbReference>
<dbReference type="Gene3D" id="3.30.1330.40">
    <property type="entry name" value="RutC-like"/>
    <property type="match status" value="1"/>
</dbReference>
<dbReference type="EMBL" id="CP104013">
    <property type="protein sequence ID" value="UYP43800.1"/>
    <property type="molecule type" value="Genomic_DNA"/>
</dbReference>
<name>A0ABY6HJU1_9ARCH</name>
<dbReference type="InterPro" id="IPR035959">
    <property type="entry name" value="RutC-like_sf"/>
</dbReference>
<comment type="similarity">
    <text evidence="1">Belongs to the RutC family.</text>
</comment>
<organism evidence="2 3">
    <name type="scientific">Candidatus Lokiarchaeum ossiferum</name>
    <dbReference type="NCBI Taxonomy" id="2951803"/>
    <lineage>
        <taxon>Archaea</taxon>
        <taxon>Promethearchaeati</taxon>
        <taxon>Promethearchaeota</taxon>
        <taxon>Promethearchaeia</taxon>
        <taxon>Promethearchaeales</taxon>
        <taxon>Promethearchaeaceae</taxon>
        <taxon>Candidatus Lokiarchaeum</taxon>
    </lineage>
</organism>
<dbReference type="Proteomes" id="UP001208689">
    <property type="component" value="Chromosome"/>
</dbReference>
<dbReference type="PANTHER" id="PTHR11803">
    <property type="entry name" value="2-IMINOBUTANOATE/2-IMINOPROPANOATE DEAMINASE RIDA"/>
    <property type="match status" value="1"/>
</dbReference>